<protein>
    <recommendedName>
        <fullName evidence="3">Leucine-binding protein domain-containing protein</fullName>
    </recommendedName>
</protein>
<evidence type="ECO:0000256" key="2">
    <source>
        <dbReference type="ARBA" id="ARBA00022729"/>
    </source>
</evidence>
<dbReference type="Pfam" id="PF13458">
    <property type="entry name" value="Peripla_BP_6"/>
    <property type="match status" value="1"/>
</dbReference>
<gene>
    <name evidence="4" type="ORF">A9O67_01710</name>
</gene>
<dbReference type="STRING" id="1101373.A9O67_01710"/>
<dbReference type="AlphaFoldDB" id="A0A1A6DX51"/>
<dbReference type="InterPro" id="IPR051010">
    <property type="entry name" value="BCAA_transport"/>
</dbReference>
<proteinExistence type="inferred from homology"/>
<dbReference type="Proteomes" id="UP000091969">
    <property type="component" value="Unassembled WGS sequence"/>
</dbReference>
<dbReference type="EMBL" id="LZDH01000034">
    <property type="protein sequence ID" value="OBS31370.1"/>
    <property type="molecule type" value="Genomic_DNA"/>
</dbReference>
<accession>A0A1A6DX51</accession>
<sequence length="337" mass="36453">MALVAGLTGPTSDIGVALRNGALLAVAQSNPAVELVEFDDRQRPDQAAELADAVQAAGCVAVIGPATSSMAAGWIPQAERRKLLSVSPTVTSHDFAGQDDHFFRICSTTRQYARHSALHAVRRHGWRRFALVRDDSNHAYTRSWSEHFIAAVRGEGAVVVAETAYGPGTPHDGAEQALAAALASGPETLVIVANARDTALLAQAITHHPKRPALIAAEWAATDQLILGGGRAVEGVLVTQFFDRDSQAPAYLAFAQAFQTRFGRMPGFAETAAYDATRIVLQALAERRRDEPLKATLLRLRRFDGVQNAIVFDDYGDCDRPLYVTEVRQQRFMTVPA</sequence>
<dbReference type="PANTHER" id="PTHR30483">
    <property type="entry name" value="LEUCINE-SPECIFIC-BINDING PROTEIN"/>
    <property type="match status" value="1"/>
</dbReference>
<dbReference type="InterPro" id="IPR028082">
    <property type="entry name" value="Peripla_BP_I"/>
</dbReference>
<dbReference type="Gene3D" id="3.40.50.2300">
    <property type="match status" value="2"/>
</dbReference>
<comment type="caution">
    <text evidence="4">The sequence shown here is derived from an EMBL/GenBank/DDBJ whole genome shotgun (WGS) entry which is preliminary data.</text>
</comment>
<evidence type="ECO:0000256" key="1">
    <source>
        <dbReference type="ARBA" id="ARBA00010062"/>
    </source>
</evidence>
<evidence type="ECO:0000259" key="3">
    <source>
        <dbReference type="Pfam" id="PF13458"/>
    </source>
</evidence>
<dbReference type="SUPFAM" id="SSF53822">
    <property type="entry name" value="Periplasmic binding protein-like I"/>
    <property type="match status" value="1"/>
</dbReference>
<evidence type="ECO:0000313" key="5">
    <source>
        <dbReference type="Proteomes" id="UP000091969"/>
    </source>
</evidence>
<name>A0A1A6DX51_9BURK</name>
<keyword evidence="2" id="KW-0732">Signal</keyword>
<dbReference type="PANTHER" id="PTHR30483:SF6">
    <property type="entry name" value="PERIPLASMIC BINDING PROTEIN OF ABC TRANSPORTER FOR NATURAL AMINO ACIDS"/>
    <property type="match status" value="1"/>
</dbReference>
<comment type="similarity">
    <text evidence="1">Belongs to the leucine-binding protein family.</text>
</comment>
<organism evidence="4 5">
    <name type="scientific">Tepidimonas fonticaldi</name>
    <dbReference type="NCBI Taxonomy" id="1101373"/>
    <lineage>
        <taxon>Bacteria</taxon>
        <taxon>Pseudomonadati</taxon>
        <taxon>Pseudomonadota</taxon>
        <taxon>Betaproteobacteria</taxon>
        <taxon>Burkholderiales</taxon>
        <taxon>Tepidimonas</taxon>
    </lineage>
</organism>
<dbReference type="InterPro" id="IPR028081">
    <property type="entry name" value="Leu-bd"/>
</dbReference>
<evidence type="ECO:0000313" key="4">
    <source>
        <dbReference type="EMBL" id="OBS31370.1"/>
    </source>
</evidence>
<reference evidence="4 5" key="1">
    <citation type="submission" date="2016-06" db="EMBL/GenBank/DDBJ databases">
        <title>Genome sequence of Tepidimonas fonticaldi PL17.</title>
        <authorList>
            <person name="Pinnaka A.K."/>
        </authorList>
    </citation>
    <scope>NUCLEOTIDE SEQUENCE [LARGE SCALE GENOMIC DNA]</scope>
    <source>
        <strain evidence="4 5">PL17</strain>
    </source>
</reference>
<keyword evidence="5" id="KW-1185">Reference proteome</keyword>
<feature type="domain" description="Leucine-binding protein" evidence="3">
    <location>
        <begin position="3"/>
        <end position="328"/>
    </location>
</feature>